<proteinExistence type="predicted"/>
<evidence type="ECO:0000313" key="1">
    <source>
        <dbReference type="EMBL" id="SFK82349.1"/>
    </source>
</evidence>
<dbReference type="OrthoDB" id="5178774at2"/>
<reference evidence="1 2" key="1">
    <citation type="submission" date="2016-10" db="EMBL/GenBank/DDBJ databases">
        <authorList>
            <person name="de Groot N.N."/>
        </authorList>
    </citation>
    <scope>NUCLEOTIDE SEQUENCE [LARGE SCALE GENOMIC DNA]</scope>
    <source>
        <strain evidence="1 2">DSM 44468</strain>
    </source>
</reference>
<keyword evidence="2" id="KW-1185">Reference proteome</keyword>
<evidence type="ECO:0008006" key="3">
    <source>
        <dbReference type="Google" id="ProtNLM"/>
    </source>
</evidence>
<protein>
    <recommendedName>
        <fullName evidence="3">DUF2505 domain-containing protein</fullName>
    </recommendedName>
</protein>
<name>A0A1I4CQ00_9PSEU</name>
<dbReference type="AlphaFoldDB" id="A0A1I4CQ00"/>
<dbReference type="EMBL" id="FORP01000036">
    <property type="protein sequence ID" value="SFK82349.1"/>
    <property type="molecule type" value="Genomic_DNA"/>
</dbReference>
<dbReference type="InterPro" id="IPR019639">
    <property type="entry name" value="DUF2505"/>
</dbReference>
<dbReference type="RefSeq" id="WP_091516213.1">
    <property type="nucleotide sequence ID" value="NZ_FORP01000036.1"/>
</dbReference>
<gene>
    <name evidence="1" type="ORF">SAMN05421835_1367</name>
</gene>
<dbReference type="Proteomes" id="UP000199025">
    <property type="component" value="Unassembled WGS sequence"/>
</dbReference>
<dbReference type="STRING" id="115433.SAMN05421835_1367"/>
<accession>A0A1I4CQ00</accession>
<evidence type="ECO:0000313" key="2">
    <source>
        <dbReference type="Proteomes" id="UP000199025"/>
    </source>
</evidence>
<organism evidence="1 2">
    <name type="scientific">Amycolatopsis sacchari</name>
    <dbReference type="NCBI Taxonomy" id="115433"/>
    <lineage>
        <taxon>Bacteria</taxon>
        <taxon>Bacillati</taxon>
        <taxon>Actinomycetota</taxon>
        <taxon>Actinomycetes</taxon>
        <taxon>Pseudonocardiales</taxon>
        <taxon>Pseudonocardiaceae</taxon>
        <taxon>Amycolatopsis</taxon>
    </lineage>
</organism>
<dbReference type="Pfam" id="PF10698">
    <property type="entry name" value="DUF2505"/>
    <property type="match status" value="1"/>
</dbReference>
<sequence length="166" mass="17819">MASRIEHHAEFSQGVDEVYAAQTSEPALRARLAEIGGQNAALLDYAPTADGVRFTLRQGVAADKLPSIVRNLHSGDLAVDRQETWTRSGGSYTGTARGTVSGVPGEINVRTEIGAEGGKTVLRATGEVKIRIPLVGGKLEGFVADQITKLLRREVELSAQWLERNP</sequence>